<dbReference type="FunFam" id="3.90.70.10:FF:000293">
    <property type="entry name" value="WGS project CABT00000000 data, contig 2.33"/>
    <property type="match status" value="1"/>
</dbReference>
<reference evidence="4 5" key="1">
    <citation type="journal article" date="2003" name="Nature">
        <title>The genome sequence of the filamentous fungus Neurospora crassa.</title>
        <authorList>
            <person name="Galagan J.E."/>
            <person name="Calvo S.E."/>
            <person name="Borkovich K.A."/>
            <person name="Selker E.U."/>
            <person name="Read N.D."/>
            <person name="Jaffe D."/>
            <person name="FitzHugh W."/>
            <person name="Ma L.J."/>
            <person name="Smirnov S."/>
            <person name="Purcell S."/>
            <person name="Rehman B."/>
            <person name="Elkins T."/>
            <person name="Engels R."/>
            <person name="Wang S."/>
            <person name="Nielsen C.B."/>
            <person name="Butler J."/>
            <person name="Endrizzi M."/>
            <person name="Qui D."/>
            <person name="Ianakiev P."/>
            <person name="Bell-Pedersen D."/>
            <person name="Nelson M.A."/>
            <person name="Werner-Washburne M."/>
            <person name="Selitrennikoff C.P."/>
            <person name="Kinsey J.A."/>
            <person name="Braun E.L."/>
            <person name="Zelter A."/>
            <person name="Schulte U."/>
            <person name="Kothe G.O."/>
            <person name="Jedd G."/>
            <person name="Mewes W."/>
            <person name="Staben C."/>
            <person name="Marcotte E."/>
            <person name="Greenberg D."/>
            <person name="Roy A."/>
            <person name="Foley K."/>
            <person name="Naylor J."/>
            <person name="Stange-Thomann N."/>
            <person name="Barrett R."/>
            <person name="Gnerre S."/>
            <person name="Kamal M."/>
            <person name="Kamvysselis M."/>
            <person name="Mauceli E."/>
            <person name="Bielke C."/>
            <person name="Rudd S."/>
            <person name="Frishman D."/>
            <person name="Krystofova S."/>
            <person name="Rasmussen C."/>
            <person name="Metzenberg R.L."/>
            <person name="Perkins D.D."/>
            <person name="Kroken S."/>
            <person name="Cogoni C."/>
            <person name="Macino G."/>
            <person name="Catcheside D."/>
            <person name="Li W."/>
            <person name="Pratt R.J."/>
            <person name="Osmani S.A."/>
            <person name="DeSouza C.P."/>
            <person name="Glass L."/>
            <person name="Orbach M.J."/>
            <person name="Berglund J.A."/>
            <person name="Voelker R."/>
            <person name="Yarden O."/>
            <person name="Plamann M."/>
            <person name="Seiler S."/>
            <person name="Dunlap J."/>
            <person name="Radford A."/>
            <person name="Aramayo R."/>
            <person name="Natvig D.O."/>
            <person name="Alex L.A."/>
            <person name="Mannhaupt G."/>
            <person name="Ebbole D.J."/>
            <person name="Freitag M."/>
            <person name="Paulsen I."/>
            <person name="Sachs M.S."/>
            <person name="Lander E.S."/>
            <person name="Nusbaum C."/>
            <person name="Birren B."/>
        </authorList>
    </citation>
    <scope>NUCLEOTIDE SEQUENCE [LARGE SCALE GENOMIC DNA]</scope>
    <source>
        <strain evidence="5">ATCC 24698 / 74-OR23-1A / CBS 708.71 / DSM 1257 / FGSC 987</strain>
    </source>
</reference>
<dbReference type="InterPro" id="IPR001394">
    <property type="entry name" value="Peptidase_C19_UCH"/>
</dbReference>
<gene>
    <name evidence="4" type="ORF">NCU04014</name>
</gene>
<feature type="compositionally biased region" description="Pro residues" evidence="1">
    <location>
        <begin position="659"/>
        <end position="668"/>
    </location>
</feature>
<organism evidence="4 5">
    <name type="scientific">Neurospora crassa (strain ATCC 24698 / 74-OR23-1A / CBS 708.71 / DSM 1257 / FGSC 987)</name>
    <dbReference type="NCBI Taxonomy" id="367110"/>
    <lineage>
        <taxon>Eukaryota</taxon>
        <taxon>Fungi</taxon>
        <taxon>Dikarya</taxon>
        <taxon>Ascomycota</taxon>
        <taxon>Pezizomycotina</taxon>
        <taxon>Sordariomycetes</taxon>
        <taxon>Sordariomycetidae</taxon>
        <taxon>Sordariales</taxon>
        <taxon>Sordariaceae</taxon>
        <taxon>Neurospora</taxon>
    </lineage>
</organism>
<feature type="domain" description="USP" evidence="3">
    <location>
        <begin position="705"/>
        <end position="1114"/>
    </location>
</feature>
<dbReference type="RefSeq" id="XP_957629.2">
    <property type="nucleotide sequence ID" value="XM_952536.2"/>
</dbReference>
<dbReference type="KEGG" id="ncr:NCU04014"/>
<dbReference type="CDD" id="cd02674">
    <property type="entry name" value="Peptidase_C19R"/>
    <property type="match status" value="1"/>
</dbReference>
<dbReference type="FunCoup" id="Q1K614">
    <property type="interactions" value="134"/>
</dbReference>
<dbReference type="SUPFAM" id="SSF54001">
    <property type="entry name" value="Cysteine proteinases"/>
    <property type="match status" value="1"/>
</dbReference>
<evidence type="ECO:0000259" key="3">
    <source>
        <dbReference type="PROSITE" id="PS50235"/>
    </source>
</evidence>
<feature type="compositionally biased region" description="Low complexity" evidence="1">
    <location>
        <begin position="281"/>
        <end position="301"/>
    </location>
</feature>
<dbReference type="Gene3D" id="3.40.250.10">
    <property type="entry name" value="Rhodanese-like domain"/>
    <property type="match status" value="1"/>
</dbReference>
<dbReference type="PROSITE" id="PS50206">
    <property type="entry name" value="RHODANESE_3"/>
    <property type="match status" value="1"/>
</dbReference>
<feature type="compositionally biased region" description="Pro residues" evidence="1">
    <location>
        <begin position="302"/>
        <end position="315"/>
    </location>
</feature>
<protein>
    <recommendedName>
        <fullName evidence="6">Ubiquitin carboxyl-terminal hydrolase</fullName>
    </recommendedName>
</protein>
<dbReference type="VEuPathDB" id="FungiDB:NCU04014"/>
<feature type="region of interest" description="Disordered" evidence="1">
    <location>
        <begin position="13"/>
        <end position="64"/>
    </location>
</feature>
<dbReference type="Pfam" id="PF00443">
    <property type="entry name" value="UCH"/>
    <property type="match status" value="1"/>
</dbReference>
<dbReference type="PANTHER" id="PTHR24006">
    <property type="entry name" value="UBIQUITIN CARBOXYL-TERMINAL HYDROLASE"/>
    <property type="match status" value="1"/>
</dbReference>
<feature type="region of interest" description="Disordered" evidence="1">
    <location>
        <begin position="367"/>
        <end position="410"/>
    </location>
</feature>
<dbReference type="Proteomes" id="UP000001805">
    <property type="component" value="Chromosome 5, Linkage Group VI"/>
</dbReference>
<dbReference type="SMART" id="SM00450">
    <property type="entry name" value="RHOD"/>
    <property type="match status" value="1"/>
</dbReference>
<dbReference type="GO" id="GO:0016579">
    <property type="term" value="P:protein deubiquitination"/>
    <property type="evidence" value="ECO:0007669"/>
    <property type="project" value="InterPro"/>
</dbReference>
<dbReference type="AlphaFoldDB" id="Q1K614"/>
<dbReference type="SMR" id="Q1K614"/>
<feature type="domain" description="Rhodanese" evidence="2">
    <location>
        <begin position="427"/>
        <end position="557"/>
    </location>
</feature>
<feature type="compositionally biased region" description="Gly residues" evidence="1">
    <location>
        <begin position="24"/>
        <end position="33"/>
    </location>
</feature>
<dbReference type="GO" id="GO:0004843">
    <property type="term" value="F:cysteine-type deubiquitinase activity"/>
    <property type="evidence" value="ECO:0007669"/>
    <property type="project" value="InterPro"/>
</dbReference>
<dbReference type="InterPro" id="IPR028889">
    <property type="entry name" value="USP"/>
</dbReference>
<dbReference type="InterPro" id="IPR001763">
    <property type="entry name" value="Rhodanese-like_dom"/>
</dbReference>
<dbReference type="Pfam" id="PF00581">
    <property type="entry name" value="Rhodanese"/>
    <property type="match status" value="1"/>
</dbReference>
<feature type="compositionally biased region" description="Polar residues" evidence="1">
    <location>
        <begin position="179"/>
        <end position="188"/>
    </location>
</feature>
<feature type="compositionally biased region" description="Polar residues" evidence="1">
    <location>
        <begin position="368"/>
        <end position="378"/>
    </location>
</feature>
<dbReference type="PaxDb" id="5141-EFNCRP00000003708"/>
<evidence type="ECO:0000256" key="1">
    <source>
        <dbReference type="SAM" id="MobiDB-lite"/>
    </source>
</evidence>
<dbReference type="EMBL" id="CM002241">
    <property type="protein sequence ID" value="EAA28393.2"/>
    <property type="molecule type" value="Genomic_DNA"/>
</dbReference>
<dbReference type="PROSITE" id="PS50235">
    <property type="entry name" value="USP_3"/>
    <property type="match status" value="1"/>
</dbReference>
<proteinExistence type="predicted"/>
<dbReference type="FunFam" id="3.40.250.10:FF:000113">
    <property type="entry name" value="WGS project CABT00000000 data, contig 2.33"/>
    <property type="match status" value="1"/>
</dbReference>
<feature type="compositionally biased region" description="Gly residues" evidence="1">
    <location>
        <begin position="41"/>
        <end position="57"/>
    </location>
</feature>
<dbReference type="GeneID" id="3873816"/>
<dbReference type="Gene3D" id="1.20.58.80">
    <property type="entry name" value="Phosphotransferase system, lactose/cellobiose-type IIA subunit"/>
    <property type="match status" value="1"/>
</dbReference>
<dbReference type="SUPFAM" id="SSF52821">
    <property type="entry name" value="Rhodanese/Cell cycle control phosphatase"/>
    <property type="match status" value="1"/>
</dbReference>
<evidence type="ECO:0000259" key="2">
    <source>
        <dbReference type="PROSITE" id="PS50206"/>
    </source>
</evidence>
<accession>Q1K614</accession>
<dbReference type="InterPro" id="IPR036873">
    <property type="entry name" value="Rhodanese-like_dom_sf"/>
</dbReference>
<dbReference type="InParanoid" id="Q1K614"/>
<dbReference type="InterPro" id="IPR050164">
    <property type="entry name" value="Peptidase_C19"/>
</dbReference>
<feature type="region of interest" description="Disordered" evidence="1">
    <location>
        <begin position="281"/>
        <end position="331"/>
    </location>
</feature>
<feature type="compositionally biased region" description="Polar residues" evidence="1">
    <location>
        <begin position="198"/>
        <end position="221"/>
    </location>
</feature>
<feature type="region of interest" description="Disordered" evidence="1">
    <location>
        <begin position="654"/>
        <end position="690"/>
    </location>
</feature>
<sequence>MAGSATMVNHATPAHSVNGQNGHITGGWDGTQDGGQNRTINGGGGGGGGGYGPGTGGSKRPPMPHLDDLKAVTVSIDPATPIDSALRLAEEALQQAKAFQSFGRIDMAFRSYIKANIIALDIIPKNKDWALLDRSRPNVYMRHQHLLRQIKSLLSDFDKIKEQIKQDNARTGVQPLLGSPNQQKTSSVGVGHGHTRSHSNFSSNTTSPDSSVYSSPRQSTYALPDQSWPSPGRSKPAVHPKPQALHGHALQHSGGPATTPTNNAAQDLALRFAKLRAYTASTPSPANTTTTIQDPRIRTQPIPQPIMPINPPAPRDPPRSQVPSVPPATALADLPRVPAAIYNPPRGTVSNEAAELPSSAPRAMFTRKGSTASATGMNRNGRPRTSDEGLVSGPPVTSPKMRPKPAIPDGDTISAEELERYMRVGARDVSILVVDIRSRDEYDEGHVMSQATICVENEVLMRPDISASDIAESMVLAPQAEQQRFERRHDFDLIVFYDQRSKRLVSSPQTPEERAVLTFYNALTAYDYAGGSSSQQRLKLLKGGIEAWTDLVGTGALQTSSTSAAARSQPRPPLTHNLTSRLRRNVTRPIQDLAEVQKWEENVDIVTPVRTTEDFLRRYPSVSTIQESMTSPINPAAARPASPLPRHIVHEQNLYSSLPSPPTRPAPTVPRRSYSGLAETDTSTTATSTRSSLKSGIEKVRKFRTGLVNPGVFCFANSSLQAMFATPGFARELYTGVWKDVYKVPLKADEKNENPQLLTKYLAGLFHWLDEGTLRSLEAKHLMAYIHFIHSKNADGRKKPETEIFGGPAQQDAQEFYSFIIDNIHDETNVHRDRKPPKEEKPYTPKNGTVIQNAIDYWRDYSNASASIIDKYFRGLEVFISRCQNAECRQEIRMFQPCDVWILNIAAETGGEGNGYGVTDLDRLLASHQATEHFPDLKCETCNQPGRTRRAKFARLPDRLAFCLNRFNSSFGQSRNSFSSILSGGGSNKIHTKVRFPIRDLDLTKYCAEPDPDMATTDDAHYAGRMKYDCYAVTVHVGQGINGGHYYTYVQDEQSKDPTDWFKCNDDLVERVKIGSGGPGLNGNGNGNGGMPDLTEAMYANGNTSAYMVYYRRQGT</sequence>
<dbReference type="OrthoDB" id="292964at2759"/>
<name>Q1K614_NEUCR</name>
<evidence type="ECO:0008006" key="6">
    <source>
        <dbReference type="Google" id="ProtNLM"/>
    </source>
</evidence>
<dbReference type="STRING" id="367110.Q1K614"/>
<feature type="region of interest" description="Disordered" evidence="1">
    <location>
        <begin position="169"/>
        <end position="262"/>
    </location>
</feature>
<evidence type="ECO:0000313" key="4">
    <source>
        <dbReference type="EMBL" id="EAA28393.2"/>
    </source>
</evidence>
<dbReference type="Gene3D" id="3.90.70.10">
    <property type="entry name" value="Cysteine proteinases"/>
    <property type="match status" value="1"/>
</dbReference>
<feature type="compositionally biased region" description="Low complexity" evidence="1">
    <location>
        <begin position="680"/>
        <end position="690"/>
    </location>
</feature>
<dbReference type="InterPro" id="IPR038765">
    <property type="entry name" value="Papain-like_cys_pep_sf"/>
</dbReference>
<evidence type="ECO:0000313" key="5">
    <source>
        <dbReference type="Proteomes" id="UP000001805"/>
    </source>
</evidence>
<keyword evidence="5" id="KW-1185">Reference proteome</keyword>